<dbReference type="OrthoDB" id="2340028at2"/>
<gene>
    <name evidence="1" type="ORF">DM298_04715</name>
</gene>
<protein>
    <submittedName>
        <fullName evidence="1">Uncharacterized protein</fullName>
    </submittedName>
</protein>
<dbReference type="RefSeq" id="WP_013438089.1">
    <property type="nucleotide sequence ID" value="NZ_CABJBR010000021.1"/>
</dbReference>
<dbReference type="AlphaFoldDB" id="A0A413DH02"/>
<name>A0A413DH02_LACAM</name>
<organism evidence="1 2">
    <name type="scientific">Lactobacillus amylovorus</name>
    <dbReference type="NCBI Taxonomy" id="1604"/>
    <lineage>
        <taxon>Bacteria</taxon>
        <taxon>Bacillati</taxon>
        <taxon>Bacillota</taxon>
        <taxon>Bacilli</taxon>
        <taxon>Lactobacillales</taxon>
        <taxon>Lactobacillaceae</taxon>
        <taxon>Lactobacillus</taxon>
    </lineage>
</organism>
<evidence type="ECO:0000313" key="1">
    <source>
        <dbReference type="EMBL" id="QDD70255.1"/>
    </source>
</evidence>
<sequence length="132" mass="15931">MNVPKVTQKFIDKGWLVQEDDRYFLSKEANQVTDFYSDLWEMHQADSFPICLDEDFPNWNHGKLLITFYKNDIDFQNKLIDYYHKLESFYKNNPKFFSDKQMQNNHIQEIEQSVIEAQNVIDKNKKIIKAIE</sequence>
<proteinExistence type="predicted"/>
<reference evidence="1 2" key="1">
    <citation type="submission" date="2018-06" db="EMBL/GenBank/DDBJ databases">
        <title>Complete genome sequnece of Lactobacillus amylovorus PMRA3.</title>
        <authorList>
            <person name="Nam Y.-D."/>
            <person name="Chung W.-H."/>
            <person name="Park Y.S."/>
            <person name="Kang J."/>
        </authorList>
    </citation>
    <scope>NUCLEOTIDE SEQUENCE [LARGE SCALE GENOMIC DNA]</scope>
    <source>
        <strain evidence="1 2">PMRA3</strain>
    </source>
</reference>
<dbReference type="EMBL" id="CP029754">
    <property type="protein sequence ID" value="QDD70255.1"/>
    <property type="molecule type" value="Genomic_DNA"/>
</dbReference>
<dbReference type="Proteomes" id="UP000312326">
    <property type="component" value="Chromosome"/>
</dbReference>
<dbReference type="GeneID" id="66523988"/>
<evidence type="ECO:0000313" key="2">
    <source>
        <dbReference type="Proteomes" id="UP000312326"/>
    </source>
</evidence>
<accession>A0A413DH02</accession>